<evidence type="ECO:0000313" key="1">
    <source>
        <dbReference type="EMBL" id="GAG99139.1"/>
    </source>
</evidence>
<reference evidence="1" key="1">
    <citation type="journal article" date="2014" name="Front. Microbiol.">
        <title>High frequency of phylogenetically diverse reductive dehalogenase-homologous genes in deep subseafloor sedimentary metagenomes.</title>
        <authorList>
            <person name="Kawai M."/>
            <person name="Futagami T."/>
            <person name="Toyoda A."/>
            <person name="Takaki Y."/>
            <person name="Nishi S."/>
            <person name="Hori S."/>
            <person name="Arai W."/>
            <person name="Tsubouchi T."/>
            <person name="Morono Y."/>
            <person name="Uchiyama I."/>
            <person name="Ito T."/>
            <person name="Fujiyama A."/>
            <person name="Inagaki F."/>
            <person name="Takami H."/>
        </authorList>
    </citation>
    <scope>NUCLEOTIDE SEQUENCE</scope>
    <source>
        <strain evidence="1">Expedition CK06-06</strain>
    </source>
</reference>
<name>X1BTQ1_9ZZZZ</name>
<comment type="caution">
    <text evidence="1">The sequence shown here is derived from an EMBL/GenBank/DDBJ whole genome shotgun (WGS) entry which is preliminary data.</text>
</comment>
<dbReference type="EMBL" id="BART01027938">
    <property type="protein sequence ID" value="GAG99139.1"/>
    <property type="molecule type" value="Genomic_DNA"/>
</dbReference>
<sequence length="64" mass="6783">MKVDPPGYGVKLKGIGGANSDTGTAMGASLLIADNILAKRLYSHPGFSQIPDTLIIFFLFPAQF</sequence>
<dbReference type="AlphaFoldDB" id="X1BTQ1"/>
<protein>
    <submittedName>
        <fullName evidence="1">Uncharacterized protein</fullName>
    </submittedName>
</protein>
<accession>X1BTQ1</accession>
<proteinExistence type="predicted"/>
<organism evidence="1">
    <name type="scientific">marine sediment metagenome</name>
    <dbReference type="NCBI Taxonomy" id="412755"/>
    <lineage>
        <taxon>unclassified sequences</taxon>
        <taxon>metagenomes</taxon>
        <taxon>ecological metagenomes</taxon>
    </lineage>
</organism>
<gene>
    <name evidence="1" type="ORF">S01H4_49399</name>
</gene>